<dbReference type="EMBL" id="MT631451">
    <property type="protein sequence ID" value="QNO50780.1"/>
    <property type="molecule type" value="Genomic_DNA"/>
</dbReference>
<dbReference type="InterPro" id="IPR001537">
    <property type="entry name" value="SpoU_MeTrfase"/>
</dbReference>
<keyword evidence="4" id="KW-0949">S-adenosyl-L-methionine</keyword>
<gene>
    <name evidence="6" type="primary">trmJ</name>
    <name evidence="6" type="ORF">HMJGLFMP_00022</name>
</gene>
<evidence type="ECO:0000256" key="2">
    <source>
        <dbReference type="ARBA" id="ARBA00022603"/>
    </source>
</evidence>
<dbReference type="GO" id="GO:0003723">
    <property type="term" value="F:RNA binding"/>
    <property type="evidence" value="ECO:0007669"/>
    <property type="project" value="InterPro"/>
</dbReference>
<keyword evidence="2 6" id="KW-0489">Methyltransferase</keyword>
<name>A0A7G9YRZ6_9EURY</name>
<evidence type="ECO:0000256" key="1">
    <source>
        <dbReference type="ARBA" id="ARBA00007228"/>
    </source>
</evidence>
<dbReference type="Gene3D" id="1.10.8.590">
    <property type="match status" value="1"/>
</dbReference>
<reference evidence="6" key="1">
    <citation type="submission" date="2020-06" db="EMBL/GenBank/DDBJ databases">
        <title>Unique genomic features of the anaerobic methanotrophic archaea.</title>
        <authorList>
            <person name="Chadwick G.L."/>
            <person name="Skennerton C.T."/>
            <person name="Laso-Perez R."/>
            <person name="Leu A.O."/>
            <person name="Speth D.R."/>
            <person name="Yu H."/>
            <person name="Morgan-Lang C."/>
            <person name="Hatzenpichler R."/>
            <person name="Goudeau D."/>
            <person name="Malmstrom R."/>
            <person name="Brazelton W.J."/>
            <person name="Woyke T."/>
            <person name="Hallam S.J."/>
            <person name="Tyson G.W."/>
            <person name="Wegener G."/>
            <person name="Boetius A."/>
            <person name="Orphan V."/>
        </authorList>
    </citation>
    <scope>NUCLEOTIDE SEQUENCE</scope>
</reference>
<evidence type="ECO:0000259" key="5">
    <source>
        <dbReference type="Pfam" id="PF00588"/>
    </source>
</evidence>
<feature type="domain" description="tRNA/rRNA methyltransferase SpoU type" evidence="5">
    <location>
        <begin position="4"/>
        <end position="163"/>
    </location>
</feature>
<comment type="similarity">
    <text evidence="1">Belongs to the class IV-like SAM-binding methyltransferase superfamily. RNA methyltransferase TrmH family.</text>
</comment>
<dbReference type="GO" id="GO:0008173">
    <property type="term" value="F:RNA methyltransferase activity"/>
    <property type="evidence" value="ECO:0007669"/>
    <property type="project" value="InterPro"/>
</dbReference>
<dbReference type="PIRSF" id="PIRSF004808">
    <property type="entry name" value="LasT"/>
    <property type="match status" value="1"/>
</dbReference>
<dbReference type="CDD" id="cd18093">
    <property type="entry name" value="SpoU-like_TrmJ"/>
    <property type="match status" value="1"/>
</dbReference>
<accession>A0A7G9YRZ6</accession>
<dbReference type="AlphaFoldDB" id="A0A7G9YRZ6"/>
<keyword evidence="3 6" id="KW-0808">Transferase</keyword>
<dbReference type="InterPro" id="IPR029028">
    <property type="entry name" value="Alpha/beta_knot_MTases"/>
</dbReference>
<protein>
    <submittedName>
        <fullName evidence="6">tRNA (Cytidine-2'-O-)-methyltransferase TrmJ</fullName>
        <ecNumber evidence="6">2.1.1.-</ecNumber>
    </submittedName>
</protein>
<proteinExistence type="inferred from homology"/>
<dbReference type="InterPro" id="IPR029026">
    <property type="entry name" value="tRNA_m1G_MTases_N"/>
</dbReference>
<dbReference type="SUPFAM" id="SSF75217">
    <property type="entry name" value="alpha/beta knot"/>
    <property type="match status" value="1"/>
</dbReference>
<dbReference type="EC" id="2.1.1.-" evidence="6"/>
<evidence type="ECO:0000256" key="4">
    <source>
        <dbReference type="ARBA" id="ARBA00022691"/>
    </source>
</evidence>
<dbReference type="Gene3D" id="3.40.1280.10">
    <property type="match status" value="1"/>
</dbReference>
<dbReference type="NCBIfam" id="TIGR00050">
    <property type="entry name" value="rRNA_methyl_1"/>
    <property type="match status" value="1"/>
</dbReference>
<evidence type="ECO:0000256" key="3">
    <source>
        <dbReference type="ARBA" id="ARBA00022679"/>
    </source>
</evidence>
<dbReference type="PANTHER" id="PTHR42786">
    <property type="entry name" value="TRNA/RRNA METHYLTRANSFERASE"/>
    <property type="match status" value="1"/>
</dbReference>
<dbReference type="GO" id="GO:0002128">
    <property type="term" value="P:tRNA nucleoside ribose methylation"/>
    <property type="evidence" value="ECO:0007669"/>
    <property type="project" value="TreeGrafter"/>
</dbReference>
<dbReference type="InterPro" id="IPR004384">
    <property type="entry name" value="RNA_MeTrfase_TrmJ/LasT"/>
</dbReference>
<dbReference type="PANTHER" id="PTHR42786:SF2">
    <property type="entry name" value="TRNA (CYTIDINE_URIDINE-2'-O-)-METHYLTRANSFERASE TRMJ"/>
    <property type="match status" value="1"/>
</dbReference>
<sequence length="267" mass="30194">MEIRTILVEPKNEENIGAVARVLKNFGCSTLYLVNPADIGDKAVSVASHAYDVLRTCKIVGSIEEAIENSVIVVGTTSKHGISVNKHLRIPFFSPQQLKEKVKRIGEDKGKDKSSKVVSILFGREDTGLRNEELKHCDIVVCIPTSPEYPVMNLSHAVAVVLYELSGVDGRMESGSTPRARGMRLRLARVEDKERLFVHLETFFDEIGYKDHKREKTLLMLRRILGRAELTEREVQTLRGILRKAEWKIGKFHRGAHRERKGTRNPD</sequence>
<dbReference type="GO" id="GO:0005829">
    <property type="term" value="C:cytosol"/>
    <property type="evidence" value="ECO:0007669"/>
    <property type="project" value="TreeGrafter"/>
</dbReference>
<dbReference type="Pfam" id="PF00588">
    <property type="entry name" value="SpoU_methylase"/>
    <property type="match status" value="1"/>
</dbReference>
<organism evidence="6">
    <name type="scientific">Candidatus Methanophagaceae archaeon ANME-1 ERB6</name>
    <dbReference type="NCBI Taxonomy" id="2759912"/>
    <lineage>
        <taxon>Archaea</taxon>
        <taxon>Methanobacteriati</taxon>
        <taxon>Methanobacteriota</taxon>
        <taxon>Stenosarchaea group</taxon>
        <taxon>Methanomicrobia</taxon>
        <taxon>Candidatus Methanophagales</taxon>
        <taxon>Candidatus Methanophagaceae</taxon>
    </lineage>
</organism>
<evidence type="ECO:0000313" key="6">
    <source>
        <dbReference type="EMBL" id="QNO50780.1"/>
    </source>
</evidence>